<dbReference type="EC" id="2.3.1.199" evidence="10"/>
<comment type="subcellular location">
    <subcellularLocation>
        <location evidence="1">Membrane</location>
        <topology evidence="1">Multi-pass membrane protein</topology>
    </subcellularLocation>
</comment>
<keyword evidence="7 10" id="KW-0443">Lipid metabolism</keyword>
<proteinExistence type="inferred from homology"/>
<dbReference type="Proteomes" id="UP000887116">
    <property type="component" value="Unassembled WGS sequence"/>
</dbReference>
<keyword evidence="5 10" id="KW-0276">Fatty acid metabolism</keyword>
<evidence type="ECO:0000256" key="2">
    <source>
        <dbReference type="ARBA" id="ARBA00022516"/>
    </source>
</evidence>
<name>A0A8X6F314_TRICU</name>
<organism evidence="11 12">
    <name type="scientific">Trichonephila clavata</name>
    <name type="common">Joro spider</name>
    <name type="synonym">Nephila clavata</name>
    <dbReference type="NCBI Taxonomy" id="2740835"/>
    <lineage>
        <taxon>Eukaryota</taxon>
        <taxon>Metazoa</taxon>
        <taxon>Ecdysozoa</taxon>
        <taxon>Arthropoda</taxon>
        <taxon>Chelicerata</taxon>
        <taxon>Arachnida</taxon>
        <taxon>Araneae</taxon>
        <taxon>Araneomorphae</taxon>
        <taxon>Entelegynae</taxon>
        <taxon>Araneoidea</taxon>
        <taxon>Nephilidae</taxon>
        <taxon>Trichonephila</taxon>
    </lineage>
</organism>
<protein>
    <recommendedName>
        <fullName evidence="10">Elongation of very long chain fatty acids protein</fullName>
        <ecNumber evidence="10">2.3.1.199</ecNumber>
    </recommendedName>
    <alternativeName>
        <fullName evidence="10">Very-long-chain 3-oxoacyl-CoA synthase</fullName>
    </alternativeName>
</protein>
<comment type="caution">
    <text evidence="11">The sequence shown here is derived from an EMBL/GenBank/DDBJ whole genome shotgun (WGS) entry which is preliminary data.</text>
</comment>
<keyword evidence="12" id="KW-1185">Reference proteome</keyword>
<dbReference type="GO" id="GO:0005789">
    <property type="term" value="C:endoplasmic reticulum membrane"/>
    <property type="evidence" value="ECO:0007669"/>
    <property type="project" value="TreeGrafter"/>
</dbReference>
<evidence type="ECO:0000256" key="9">
    <source>
        <dbReference type="ARBA" id="ARBA00023160"/>
    </source>
</evidence>
<evidence type="ECO:0000256" key="3">
    <source>
        <dbReference type="ARBA" id="ARBA00022679"/>
    </source>
</evidence>
<keyword evidence="8 10" id="KW-0472">Membrane</keyword>
<evidence type="ECO:0000256" key="6">
    <source>
        <dbReference type="ARBA" id="ARBA00022989"/>
    </source>
</evidence>
<evidence type="ECO:0000256" key="1">
    <source>
        <dbReference type="ARBA" id="ARBA00004141"/>
    </source>
</evidence>
<evidence type="ECO:0000256" key="10">
    <source>
        <dbReference type="RuleBase" id="RU361115"/>
    </source>
</evidence>
<keyword evidence="6 10" id="KW-1133">Transmembrane helix</keyword>
<dbReference type="GO" id="GO:0034626">
    <property type="term" value="P:fatty acid elongation, polyunsaturated fatty acid"/>
    <property type="evidence" value="ECO:0007669"/>
    <property type="project" value="TreeGrafter"/>
</dbReference>
<keyword evidence="2 10" id="KW-0444">Lipid biosynthesis</keyword>
<evidence type="ECO:0000256" key="4">
    <source>
        <dbReference type="ARBA" id="ARBA00022692"/>
    </source>
</evidence>
<keyword evidence="3 10" id="KW-0808">Transferase</keyword>
<comment type="similarity">
    <text evidence="10">Belongs to the ELO family.</text>
</comment>
<reference evidence="11" key="1">
    <citation type="submission" date="2020-07" db="EMBL/GenBank/DDBJ databases">
        <title>Multicomponent nature underlies the extraordinary mechanical properties of spider dragline silk.</title>
        <authorList>
            <person name="Kono N."/>
            <person name="Nakamura H."/>
            <person name="Mori M."/>
            <person name="Yoshida Y."/>
            <person name="Ohtoshi R."/>
            <person name="Malay A.D."/>
            <person name="Moran D.A.P."/>
            <person name="Tomita M."/>
            <person name="Numata K."/>
            <person name="Arakawa K."/>
        </authorList>
    </citation>
    <scope>NUCLEOTIDE SEQUENCE</scope>
</reference>
<sequence length="157" mass="18774">MVPDEEYLLKYGDPRMESYPLMDNPKINICVIVVYFLFVKFIGPTWMKNREPYDLRRIMIIYNLLISALSVWMFLNFGMYGWFTKYRFRCEPIDFSDNRDALKMVQVCWVFYASKLVELSDTVFAVLRKKDSQVSALHVFHHCFAPFTIWYAVKYGP</sequence>
<evidence type="ECO:0000256" key="5">
    <source>
        <dbReference type="ARBA" id="ARBA00022832"/>
    </source>
</evidence>
<dbReference type="InterPro" id="IPR002076">
    <property type="entry name" value="ELO_fam"/>
</dbReference>
<dbReference type="GO" id="GO:0042761">
    <property type="term" value="P:very long-chain fatty acid biosynthetic process"/>
    <property type="evidence" value="ECO:0007669"/>
    <property type="project" value="TreeGrafter"/>
</dbReference>
<feature type="transmembrane region" description="Helical" evidence="10">
    <location>
        <begin position="59"/>
        <end position="83"/>
    </location>
</feature>
<accession>A0A8X6F314</accession>
<evidence type="ECO:0000256" key="8">
    <source>
        <dbReference type="ARBA" id="ARBA00023136"/>
    </source>
</evidence>
<dbReference type="GO" id="GO:0030148">
    <property type="term" value="P:sphingolipid biosynthetic process"/>
    <property type="evidence" value="ECO:0007669"/>
    <property type="project" value="TreeGrafter"/>
</dbReference>
<dbReference type="EMBL" id="BMAO01000853">
    <property type="protein sequence ID" value="GFQ69623.1"/>
    <property type="molecule type" value="Genomic_DNA"/>
</dbReference>
<comment type="catalytic activity">
    <reaction evidence="10">
        <text>a very-long-chain acyl-CoA + malonyl-CoA + H(+) = a very-long-chain 3-oxoacyl-CoA + CO2 + CoA</text>
        <dbReference type="Rhea" id="RHEA:32727"/>
        <dbReference type="ChEBI" id="CHEBI:15378"/>
        <dbReference type="ChEBI" id="CHEBI:16526"/>
        <dbReference type="ChEBI" id="CHEBI:57287"/>
        <dbReference type="ChEBI" id="CHEBI:57384"/>
        <dbReference type="ChEBI" id="CHEBI:90725"/>
        <dbReference type="ChEBI" id="CHEBI:90736"/>
        <dbReference type="EC" id="2.3.1.199"/>
    </reaction>
</comment>
<feature type="non-terminal residue" evidence="11">
    <location>
        <position position="157"/>
    </location>
</feature>
<evidence type="ECO:0000313" key="11">
    <source>
        <dbReference type="EMBL" id="GFQ69623.1"/>
    </source>
</evidence>
<dbReference type="Pfam" id="PF01151">
    <property type="entry name" value="ELO"/>
    <property type="match status" value="1"/>
</dbReference>
<dbReference type="OrthoDB" id="6417812at2759"/>
<dbReference type="GO" id="GO:0009922">
    <property type="term" value="F:fatty acid elongase activity"/>
    <property type="evidence" value="ECO:0007669"/>
    <property type="project" value="UniProtKB-EC"/>
</dbReference>
<dbReference type="PANTHER" id="PTHR11157:SF69">
    <property type="entry name" value="ELONGATION OF VERY LONG CHAIN FATTY ACIDS PROTEIN 7"/>
    <property type="match status" value="1"/>
</dbReference>
<feature type="transmembrane region" description="Helical" evidence="10">
    <location>
        <begin position="26"/>
        <end position="47"/>
    </location>
</feature>
<dbReference type="AlphaFoldDB" id="A0A8X6F314"/>
<evidence type="ECO:0000313" key="12">
    <source>
        <dbReference type="Proteomes" id="UP000887116"/>
    </source>
</evidence>
<comment type="caution">
    <text evidence="10">Lacks conserved residue(s) required for the propagation of feature annotation.</text>
</comment>
<keyword evidence="4 10" id="KW-0812">Transmembrane</keyword>
<dbReference type="GO" id="GO:0019367">
    <property type="term" value="P:fatty acid elongation, saturated fatty acid"/>
    <property type="evidence" value="ECO:0007669"/>
    <property type="project" value="TreeGrafter"/>
</dbReference>
<dbReference type="PANTHER" id="PTHR11157">
    <property type="entry name" value="FATTY ACID ACYL TRANSFERASE-RELATED"/>
    <property type="match status" value="1"/>
</dbReference>
<gene>
    <name evidence="11" type="primary">Elovl1</name>
    <name evidence="11" type="ORF">TNCT_712511</name>
</gene>
<evidence type="ECO:0000256" key="7">
    <source>
        <dbReference type="ARBA" id="ARBA00023098"/>
    </source>
</evidence>
<dbReference type="GO" id="GO:0034625">
    <property type="term" value="P:fatty acid elongation, monounsaturated fatty acid"/>
    <property type="evidence" value="ECO:0007669"/>
    <property type="project" value="TreeGrafter"/>
</dbReference>
<keyword evidence="9 10" id="KW-0275">Fatty acid biosynthesis</keyword>